<keyword evidence="2" id="KW-0012">Acyltransferase</keyword>
<dbReference type="OrthoDB" id="9799601at2"/>
<evidence type="ECO:0000256" key="1">
    <source>
        <dbReference type="ARBA" id="ARBA00022679"/>
    </source>
</evidence>
<dbReference type="Gene3D" id="3.40.630.30">
    <property type="match status" value="1"/>
</dbReference>
<dbReference type="RefSeq" id="WP_101537283.1">
    <property type="nucleotide sequence ID" value="NZ_MXAV01000017.1"/>
</dbReference>
<dbReference type="InterPro" id="IPR016181">
    <property type="entry name" value="Acyl_CoA_acyltransferase"/>
</dbReference>
<dbReference type="PROSITE" id="PS51186">
    <property type="entry name" value="GNAT"/>
    <property type="match status" value="1"/>
</dbReference>
<evidence type="ECO:0000313" key="5">
    <source>
        <dbReference type="Proteomes" id="UP000234329"/>
    </source>
</evidence>
<dbReference type="InterPro" id="IPR050832">
    <property type="entry name" value="Bact_Acetyltransf"/>
</dbReference>
<evidence type="ECO:0000256" key="2">
    <source>
        <dbReference type="ARBA" id="ARBA00023315"/>
    </source>
</evidence>
<sequence>MIKVCLADYHNPQHCLVIRKLIDQYAQDDMGQGAPLRQDVYENLLENLAIRSWVHIFLAVAGKEIVGIAVCIEGFSTFNGAALLNIHDVYVVPEFRRQGIARTLFSFIEDHAREQKFCKLTLEVLEGNIPAQKSYRSFGFQPYTINEDGGVAQFWHKYLV</sequence>
<dbReference type="Proteomes" id="UP000234329">
    <property type="component" value="Unassembled WGS sequence"/>
</dbReference>
<dbReference type="GO" id="GO:0016747">
    <property type="term" value="F:acyltransferase activity, transferring groups other than amino-acyl groups"/>
    <property type="evidence" value="ECO:0007669"/>
    <property type="project" value="InterPro"/>
</dbReference>
<keyword evidence="1 4" id="KW-0808">Transferase</keyword>
<dbReference type="Pfam" id="PF00583">
    <property type="entry name" value="Acetyltransf_1"/>
    <property type="match status" value="1"/>
</dbReference>
<dbReference type="InParanoid" id="A0A2I1DN98"/>
<dbReference type="InterPro" id="IPR000182">
    <property type="entry name" value="GNAT_dom"/>
</dbReference>
<dbReference type="CDD" id="cd04301">
    <property type="entry name" value="NAT_SF"/>
    <property type="match status" value="1"/>
</dbReference>
<dbReference type="PANTHER" id="PTHR43877">
    <property type="entry name" value="AMINOALKYLPHOSPHONATE N-ACETYLTRANSFERASE-RELATED-RELATED"/>
    <property type="match status" value="1"/>
</dbReference>
<dbReference type="EMBL" id="MXAV01000017">
    <property type="protein sequence ID" value="PKY11355.1"/>
    <property type="molecule type" value="Genomic_DNA"/>
</dbReference>
<dbReference type="AlphaFoldDB" id="A0A2I1DN98"/>
<protein>
    <submittedName>
        <fullName evidence="4">GNAT family N-acetyltransferase</fullName>
    </submittedName>
</protein>
<feature type="domain" description="N-acetyltransferase" evidence="3">
    <location>
        <begin position="16"/>
        <end position="160"/>
    </location>
</feature>
<name>A0A2I1DN98_9PROT</name>
<evidence type="ECO:0000313" key="4">
    <source>
        <dbReference type="EMBL" id="PKY11355.1"/>
    </source>
</evidence>
<accession>A0A2I1DN98</accession>
<reference evidence="4 5" key="1">
    <citation type="submission" date="2017-03" db="EMBL/GenBank/DDBJ databases">
        <title>Draft genime sequence of the acidophilic sulfur-oxidizing bacterium Acidithiobacillus sp. SH, isolated from seawater.</title>
        <authorList>
            <person name="Sharmin S."/>
            <person name="Tokuhisa M."/>
            <person name="Kanao T."/>
            <person name="Kamimura K."/>
        </authorList>
    </citation>
    <scope>NUCLEOTIDE SEQUENCE [LARGE SCALE GENOMIC DNA]</scope>
    <source>
        <strain evidence="4 5">SH</strain>
    </source>
</reference>
<dbReference type="SUPFAM" id="SSF55729">
    <property type="entry name" value="Acyl-CoA N-acyltransferases (Nat)"/>
    <property type="match status" value="1"/>
</dbReference>
<proteinExistence type="predicted"/>
<organism evidence="4 5">
    <name type="scientific">Acidithiobacillus marinus</name>
    <dbReference type="NCBI Taxonomy" id="187490"/>
    <lineage>
        <taxon>Bacteria</taxon>
        <taxon>Pseudomonadati</taxon>
        <taxon>Pseudomonadota</taxon>
        <taxon>Acidithiobacillia</taxon>
        <taxon>Acidithiobacillales</taxon>
        <taxon>Acidithiobacillaceae</taxon>
        <taxon>Acidithiobacillus</taxon>
    </lineage>
</organism>
<evidence type="ECO:0000259" key="3">
    <source>
        <dbReference type="PROSITE" id="PS51186"/>
    </source>
</evidence>
<keyword evidence="5" id="KW-1185">Reference proteome</keyword>
<gene>
    <name evidence="4" type="ORF">B1757_05045</name>
</gene>
<comment type="caution">
    <text evidence="4">The sequence shown here is derived from an EMBL/GenBank/DDBJ whole genome shotgun (WGS) entry which is preliminary data.</text>
</comment>